<evidence type="ECO:0000313" key="4">
    <source>
        <dbReference type="Proteomes" id="UP000279284"/>
    </source>
</evidence>
<feature type="transmembrane region" description="Helical" evidence="2">
    <location>
        <begin position="12"/>
        <end position="34"/>
    </location>
</feature>
<dbReference type="Proteomes" id="UP000279284">
    <property type="component" value="Chromosome"/>
</dbReference>
<name>A0A448D8S9_9NEIS</name>
<dbReference type="RefSeq" id="WP_085415566.1">
    <property type="nucleotide sequence ID" value="NZ_CAUJPY010000001.1"/>
</dbReference>
<evidence type="ECO:0000256" key="2">
    <source>
        <dbReference type="SAM" id="Phobius"/>
    </source>
</evidence>
<proteinExistence type="predicted"/>
<dbReference type="Pfam" id="PF16732">
    <property type="entry name" value="ComP_DUS"/>
    <property type="match status" value="1"/>
</dbReference>
<dbReference type="OrthoDB" id="8595466at2"/>
<keyword evidence="2" id="KW-1133">Transmembrane helix</keyword>
<dbReference type="EMBL" id="LR134313">
    <property type="protein sequence ID" value="VEF01838.1"/>
    <property type="molecule type" value="Genomic_DNA"/>
</dbReference>
<dbReference type="KEGG" id="nci:NCTC10296_01486"/>
<keyword evidence="4" id="KW-1185">Reference proteome</keyword>
<accession>A0A448D8S9</accession>
<evidence type="ECO:0000313" key="3">
    <source>
        <dbReference type="EMBL" id="VEF01838.1"/>
    </source>
</evidence>
<dbReference type="Gene3D" id="3.30.700.50">
    <property type="match status" value="1"/>
</dbReference>
<protein>
    <submittedName>
        <fullName evidence="3">Pilin</fullName>
    </submittedName>
</protein>
<comment type="subunit">
    <text evidence="1">The pili are polar flexible filaments of about 5.4 nanometers diameter and 2.5 micrometers average length; they consist of only a single polypeptide chain arranged in a helical configuration of five subunits per turn in the assembled pilus.</text>
</comment>
<keyword evidence="2" id="KW-0812">Transmembrane</keyword>
<dbReference type="STRING" id="493.BWD07_01275"/>
<dbReference type="InterPro" id="IPR045584">
    <property type="entry name" value="Pilin-like"/>
</dbReference>
<organism evidence="3 4">
    <name type="scientific">Neisseria canis</name>
    <dbReference type="NCBI Taxonomy" id="493"/>
    <lineage>
        <taxon>Bacteria</taxon>
        <taxon>Pseudomonadati</taxon>
        <taxon>Pseudomonadota</taxon>
        <taxon>Betaproteobacteria</taxon>
        <taxon>Neisseriales</taxon>
        <taxon>Neisseriaceae</taxon>
        <taxon>Neisseria</taxon>
    </lineage>
</organism>
<dbReference type="GO" id="GO:0043683">
    <property type="term" value="P:type IV pilus assembly"/>
    <property type="evidence" value="ECO:0007669"/>
    <property type="project" value="InterPro"/>
</dbReference>
<keyword evidence="2" id="KW-0472">Membrane</keyword>
<sequence length="156" mass="17399">MQNNYSLNSGFTLAEMLIAITVFSILALIAYPSYSNYVRDTRIAEVQGALIENARFMESFYLQRRSFKQNSTTWPTLPIAANSHFCIKPQGNARGANTDRFTLKAVAFNKDAEPRVIKINEAQQIIICESSTSTCSDKGGFFPGTNSTDKQCKIVH</sequence>
<dbReference type="NCBIfam" id="TIGR02532">
    <property type="entry name" value="IV_pilin_GFxxxE"/>
    <property type="match status" value="1"/>
</dbReference>
<dbReference type="InterPro" id="IPR031982">
    <property type="entry name" value="PilE-like"/>
</dbReference>
<evidence type="ECO:0000256" key="1">
    <source>
        <dbReference type="ARBA" id="ARBA00011156"/>
    </source>
</evidence>
<dbReference type="InterPro" id="IPR012902">
    <property type="entry name" value="N_methyl_site"/>
</dbReference>
<dbReference type="SUPFAM" id="SSF54523">
    <property type="entry name" value="Pili subunits"/>
    <property type="match status" value="1"/>
</dbReference>
<reference evidence="3 4" key="1">
    <citation type="submission" date="2018-12" db="EMBL/GenBank/DDBJ databases">
        <authorList>
            <consortium name="Pathogen Informatics"/>
        </authorList>
    </citation>
    <scope>NUCLEOTIDE SEQUENCE [LARGE SCALE GENOMIC DNA]</scope>
    <source>
        <strain evidence="3 4">NCTC10296</strain>
    </source>
</reference>
<gene>
    <name evidence="3" type="ORF">NCTC10296_01486</name>
</gene>
<dbReference type="AlphaFoldDB" id="A0A448D8S9"/>
<dbReference type="Pfam" id="PF07963">
    <property type="entry name" value="N_methyl"/>
    <property type="match status" value="1"/>
</dbReference>